<gene>
    <name evidence="6" type="ORF">B0J12DRAFT_562758</name>
</gene>
<comment type="caution">
    <text evidence="6">The sequence shown here is derived from an EMBL/GenBank/DDBJ whole genome shotgun (WGS) entry which is preliminary data.</text>
</comment>
<evidence type="ECO:0000256" key="4">
    <source>
        <dbReference type="RuleBase" id="RU000304"/>
    </source>
</evidence>
<protein>
    <submittedName>
        <fullName evidence="6">Kinase-like domain-containing protein</fullName>
    </submittedName>
</protein>
<keyword evidence="2 3" id="KW-0067">ATP-binding</keyword>
<dbReference type="EMBL" id="JAGTJR010000002">
    <property type="protein sequence ID" value="KAH7063019.1"/>
    <property type="molecule type" value="Genomic_DNA"/>
</dbReference>
<keyword evidence="7" id="KW-1185">Reference proteome</keyword>
<accession>A0ABQ8GR95</accession>
<dbReference type="SUPFAM" id="SSF56112">
    <property type="entry name" value="Protein kinase-like (PK-like)"/>
    <property type="match status" value="1"/>
</dbReference>
<evidence type="ECO:0000313" key="6">
    <source>
        <dbReference type="EMBL" id="KAH7063019.1"/>
    </source>
</evidence>
<dbReference type="InterPro" id="IPR017441">
    <property type="entry name" value="Protein_kinase_ATP_BS"/>
</dbReference>
<proteinExistence type="inferred from homology"/>
<evidence type="ECO:0000259" key="5">
    <source>
        <dbReference type="PROSITE" id="PS50011"/>
    </source>
</evidence>
<dbReference type="InterPro" id="IPR000719">
    <property type="entry name" value="Prot_kinase_dom"/>
</dbReference>
<sequence>MESANGSSEPTPSDLELAVTGIKQNSGLVGYRNLLSYASALGVKIFPKTSFNVESWTQLGYGSYSTTWRAEIITGAAEVVAVKQPNASFTRASVDVENTVQHEALTSIIQELRLLASAKLRGHRNLPAVLGVFFQEEENPVGIRPCVVFELATYDLKQYLLAETVDGISISPQDMARFASDVADGIGALHTCGLVHGDVKPENILLFKRDGVLTAAVGDLGTCGACTQTSGVIIGSLHYCAPEYHRGSPFAEHINSLSRDIYNYGLLLWSILTFCRENPFAPTQRFMIQHDDQAAVQSLLERAPDRPALQTFRNIIRQCVRSDPTTRPTIFEVSQTLDPTSNTRFALTYCVEFADAE</sequence>
<dbReference type="PROSITE" id="PS00107">
    <property type="entry name" value="PROTEIN_KINASE_ATP"/>
    <property type="match status" value="1"/>
</dbReference>
<dbReference type="PROSITE" id="PS50011">
    <property type="entry name" value="PROTEIN_KINASE_DOM"/>
    <property type="match status" value="1"/>
</dbReference>
<feature type="binding site" evidence="3">
    <location>
        <position position="83"/>
    </location>
    <ligand>
        <name>ATP</name>
        <dbReference type="ChEBI" id="CHEBI:30616"/>
    </ligand>
</feature>
<comment type="similarity">
    <text evidence="4">Belongs to the protein kinase superfamily.</text>
</comment>
<evidence type="ECO:0000256" key="2">
    <source>
        <dbReference type="ARBA" id="ARBA00022840"/>
    </source>
</evidence>
<name>A0ABQ8GR95_9PEZI</name>
<organism evidence="6 7">
    <name type="scientific">Macrophomina phaseolina</name>
    <dbReference type="NCBI Taxonomy" id="35725"/>
    <lineage>
        <taxon>Eukaryota</taxon>
        <taxon>Fungi</taxon>
        <taxon>Dikarya</taxon>
        <taxon>Ascomycota</taxon>
        <taxon>Pezizomycotina</taxon>
        <taxon>Dothideomycetes</taxon>
        <taxon>Dothideomycetes incertae sedis</taxon>
        <taxon>Botryosphaeriales</taxon>
        <taxon>Botryosphaeriaceae</taxon>
        <taxon>Macrophomina</taxon>
    </lineage>
</organism>
<dbReference type="InterPro" id="IPR051681">
    <property type="entry name" value="Ser/Thr_Kinases-Pseudokinases"/>
</dbReference>
<evidence type="ECO:0000256" key="3">
    <source>
        <dbReference type="PROSITE-ProRule" id="PRU10141"/>
    </source>
</evidence>
<dbReference type="Gene3D" id="1.10.510.10">
    <property type="entry name" value="Transferase(Phosphotransferase) domain 1"/>
    <property type="match status" value="1"/>
</dbReference>
<dbReference type="SMART" id="SM00220">
    <property type="entry name" value="S_TKc"/>
    <property type="match status" value="1"/>
</dbReference>
<feature type="domain" description="Protein kinase" evidence="5">
    <location>
        <begin position="53"/>
        <end position="341"/>
    </location>
</feature>
<evidence type="ECO:0000313" key="7">
    <source>
        <dbReference type="Proteomes" id="UP000774617"/>
    </source>
</evidence>
<dbReference type="PROSITE" id="PS00108">
    <property type="entry name" value="PROTEIN_KINASE_ST"/>
    <property type="match status" value="1"/>
</dbReference>
<keyword evidence="4" id="KW-0723">Serine/threonine-protein kinase</keyword>
<dbReference type="InterPro" id="IPR008271">
    <property type="entry name" value="Ser/Thr_kinase_AS"/>
</dbReference>
<reference evidence="6 7" key="1">
    <citation type="journal article" date="2021" name="Nat. Commun.">
        <title>Genetic determinants of endophytism in the Arabidopsis root mycobiome.</title>
        <authorList>
            <person name="Mesny F."/>
            <person name="Miyauchi S."/>
            <person name="Thiergart T."/>
            <person name="Pickel B."/>
            <person name="Atanasova L."/>
            <person name="Karlsson M."/>
            <person name="Huettel B."/>
            <person name="Barry K.W."/>
            <person name="Haridas S."/>
            <person name="Chen C."/>
            <person name="Bauer D."/>
            <person name="Andreopoulos W."/>
            <person name="Pangilinan J."/>
            <person name="LaButti K."/>
            <person name="Riley R."/>
            <person name="Lipzen A."/>
            <person name="Clum A."/>
            <person name="Drula E."/>
            <person name="Henrissat B."/>
            <person name="Kohler A."/>
            <person name="Grigoriev I.V."/>
            <person name="Martin F.M."/>
            <person name="Hacquard S."/>
        </authorList>
    </citation>
    <scope>NUCLEOTIDE SEQUENCE [LARGE SCALE GENOMIC DNA]</scope>
    <source>
        <strain evidence="6 7">MPI-SDFR-AT-0080</strain>
    </source>
</reference>
<evidence type="ECO:0000256" key="1">
    <source>
        <dbReference type="ARBA" id="ARBA00022741"/>
    </source>
</evidence>
<keyword evidence="4" id="KW-0418">Kinase</keyword>
<dbReference type="InterPro" id="IPR011009">
    <property type="entry name" value="Kinase-like_dom_sf"/>
</dbReference>
<dbReference type="Proteomes" id="UP000774617">
    <property type="component" value="Unassembled WGS sequence"/>
</dbReference>
<keyword evidence="1 3" id="KW-0547">Nucleotide-binding</keyword>
<dbReference type="Pfam" id="PF00069">
    <property type="entry name" value="Pkinase"/>
    <property type="match status" value="1"/>
</dbReference>
<keyword evidence="4" id="KW-0808">Transferase</keyword>
<dbReference type="PANTHER" id="PTHR44329">
    <property type="entry name" value="SERINE/THREONINE-PROTEIN KINASE TNNI3K-RELATED"/>
    <property type="match status" value="1"/>
</dbReference>